<evidence type="ECO:0000313" key="2">
    <source>
        <dbReference type="Proteomes" id="UP000593842"/>
    </source>
</evidence>
<reference evidence="2" key="1">
    <citation type="submission" date="2020-09" db="EMBL/GenBank/DDBJ databases">
        <title>Complete genome sequencing of Faecalibacillus intestinalis strain 14EGH31.</title>
        <authorList>
            <person name="Sakamoto M."/>
            <person name="Murakami T."/>
            <person name="Mori H."/>
        </authorList>
    </citation>
    <scope>NUCLEOTIDE SEQUENCE [LARGE SCALE GENOMIC DNA]</scope>
    <source>
        <strain evidence="2">14EGH31</strain>
    </source>
</reference>
<dbReference type="RefSeq" id="WP_199691152.1">
    <property type="nucleotide sequence ID" value="NZ_AP024085.1"/>
</dbReference>
<organism evidence="1 2">
    <name type="scientific">Faecalibacillus intestinalis</name>
    <dbReference type="NCBI Taxonomy" id="1982626"/>
    <lineage>
        <taxon>Bacteria</taxon>
        <taxon>Bacillati</taxon>
        <taxon>Bacillota</taxon>
        <taxon>Erysipelotrichia</taxon>
        <taxon>Erysipelotrichales</taxon>
        <taxon>Coprobacillaceae</taxon>
        <taxon>Faecalibacillus</taxon>
    </lineage>
</organism>
<dbReference type="EMBL" id="AP024085">
    <property type="protein sequence ID" value="BCL57669.1"/>
    <property type="molecule type" value="Genomic_DNA"/>
</dbReference>
<name>A0A7I8DYE4_9FIRM</name>
<dbReference type="GeneID" id="70579820"/>
<proteinExistence type="predicted"/>
<dbReference type="Proteomes" id="UP000593842">
    <property type="component" value="Chromosome"/>
</dbReference>
<accession>A0A7I8DYE4</accession>
<dbReference type="AlphaFoldDB" id="A0A7I8DYE4"/>
<evidence type="ECO:0000313" key="1">
    <source>
        <dbReference type="EMBL" id="BCL57669.1"/>
    </source>
</evidence>
<protein>
    <submittedName>
        <fullName evidence="1">Uncharacterized protein</fullName>
    </submittedName>
</protein>
<sequence length="57" mass="6930">MTNKSRAEYFRKRRENKKTFGALIDKDKVEKLESILQQRNQSKKEWLESKIDEEISK</sequence>
<dbReference type="KEGG" id="fit:Fi14EGH31_13810"/>
<gene>
    <name evidence="1" type="ORF">Fi14EGH31_13810</name>
</gene>